<dbReference type="OrthoDB" id="6575720at2759"/>
<gene>
    <name evidence="3" type="primary">Dyak\GE20822</name>
    <name evidence="3" type="synonym">dyak_GLEANR_4637</name>
    <name evidence="3" type="synonym">GE20822</name>
    <name evidence="3" type="ORF">Dyak_GE20822</name>
</gene>
<dbReference type="Proteomes" id="UP000002282">
    <property type="component" value="Chromosome 3L"/>
</dbReference>
<evidence type="ECO:0000313" key="3">
    <source>
        <dbReference type="EMBL" id="EDW93050.1"/>
    </source>
</evidence>
<proteinExistence type="predicted"/>
<dbReference type="KEGG" id="dya:Dyak_GE20822"/>
<accession>B4PEZ5</accession>
<organism evidence="3 4">
    <name type="scientific">Drosophila yakuba</name>
    <name type="common">Fruit fly</name>
    <dbReference type="NCBI Taxonomy" id="7245"/>
    <lineage>
        <taxon>Eukaryota</taxon>
        <taxon>Metazoa</taxon>
        <taxon>Ecdysozoa</taxon>
        <taxon>Arthropoda</taxon>
        <taxon>Hexapoda</taxon>
        <taxon>Insecta</taxon>
        <taxon>Pterygota</taxon>
        <taxon>Neoptera</taxon>
        <taxon>Endopterygota</taxon>
        <taxon>Diptera</taxon>
        <taxon>Brachycera</taxon>
        <taxon>Muscomorpha</taxon>
        <taxon>Ephydroidea</taxon>
        <taxon>Drosophilidae</taxon>
        <taxon>Drosophila</taxon>
        <taxon>Sophophora</taxon>
    </lineage>
</organism>
<evidence type="ECO:0000256" key="1">
    <source>
        <dbReference type="SAM" id="MobiDB-lite"/>
    </source>
</evidence>
<reference evidence="3 4" key="1">
    <citation type="journal article" date="2007" name="Nature">
        <title>Evolution of genes and genomes on the Drosophila phylogeny.</title>
        <authorList>
            <consortium name="Drosophila 12 Genomes Consortium"/>
            <person name="Clark A.G."/>
            <person name="Eisen M.B."/>
            <person name="Smith D.R."/>
            <person name="Bergman C.M."/>
            <person name="Oliver B."/>
            <person name="Markow T.A."/>
            <person name="Kaufman T.C."/>
            <person name="Kellis M."/>
            <person name="Gelbart W."/>
            <person name="Iyer V.N."/>
            <person name="Pollard D.A."/>
            <person name="Sackton T.B."/>
            <person name="Larracuente A.M."/>
            <person name="Singh N.D."/>
            <person name="Abad J.P."/>
            <person name="Abt D.N."/>
            <person name="Adryan B."/>
            <person name="Aguade M."/>
            <person name="Akashi H."/>
            <person name="Anderson W.W."/>
            <person name="Aquadro C.F."/>
            <person name="Ardell D.H."/>
            <person name="Arguello R."/>
            <person name="Artieri C.G."/>
            <person name="Barbash D.A."/>
            <person name="Barker D."/>
            <person name="Barsanti P."/>
            <person name="Batterham P."/>
            <person name="Batzoglou S."/>
            <person name="Begun D."/>
            <person name="Bhutkar A."/>
            <person name="Blanco E."/>
            <person name="Bosak S.A."/>
            <person name="Bradley R.K."/>
            <person name="Brand A.D."/>
            <person name="Brent M.R."/>
            <person name="Brooks A.N."/>
            <person name="Brown R.H."/>
            <person name="Butlin R.K."/>
            <person name="Caggese C."/>
            <person name="Calvi B.R."/>
            <person name="Bernardo de Carvalho A."/>
            <person name="Caspi A."/>
            <person name="Castrezana S."/>
            <person name="Celniker S.E."/>
            <person name="Chang J.L."/>
            <person name="Chapple C."/>
            <person name="Chatterji S."/>
            <person name="Chinwalla A."/>
            <person name="Civetta A."/>
            <person name="Clifton S.W."/>
            <person name="Comeron J.M."/>
            <person name="Costello J.C."/>
            <person name="Coyne J.A."/>
            <person name="Daub J."/>
            <person name="David R.G."/>
            <person name="Delcher A.L."/>
            <person name="Delehaunty K."/>
            <person name="Do C.B."/>
            <person name="Ebling H."/>
            <person name="Edwards K."/>
            <person name="Eickbush T."/>
            <person name="Evans J.D."/>
            <person name="Filipski A."/>
            <person name="Findeiss S."/>
            <person name="Freyhult E."/>
            <person name="Fulton L."/>
            <person name="Fulton R."/>
            <person name="Garcia A.C."/>
            <person name="Gardiner A."/>
            <person name="Garfield D.A."/>
            <person name="Garvin B.E."/>
            <person name="Gibson G."/>
            <person name="Gilbert D."/>
            <person name="Gnerre S."/>
            <person name="Godfrey J."/>
            <person name="Good R."/>
            <person name="Gotea V."/>
            <person name="Gravely B."/>
            <person name="Greenberg A.J."/>
            <person name="Griffiths-Jones S."/>
            <person name="Gross S."/>
            <person name="Guigo R."/>
            <person name="Gustafson E.A."/>
            <person name="Haerty W."/>
            <person name="Hahn M.W."/>
            <person name="Halligan D.L."/>
            <person name="Halpern A.L."/>
            <person name="Halter G.M."/>
            <person name="Han M.V."/>
            <person name="Heger A."/>
            <person name="Hillier L."/>
            <person name="Hinrichs A.S."/>
            <person name="Holmes I."/>
            <person name="Hoskins R.A."/>
            <person name="Hubisz M.J."/>
            <person name="Hultmark D."/>
            <person name="Huntley M.A."/>
            <person name="Jaffe D.B."/>
            <person name="Jagadeeshan S."/>
            <person name="Jeck W.R."/>
            <person name="Johnson J."/>
            <person name="Jones C.D."/>
            <person name="Jordan W.C."/>
            <person name="Karpen G.H."/>
            <person name="Kataoka E."/>
            <person name="Keightley P.D."/>
            <person name="Kheradpour P."/>
            <person name="Kirkness E.F."/>
            <person name="Koerich L.B."/>
            <person name="Kristiansen K."/>
            <person name="Kudrna D."/>
            <person name="Kulathinal R.J."/>
            <person name="Kumar S."/>
            <person name="Kwok R."/>
            <person name="Lander E."/>
            <person name="Langley C.H."/>
            <person name="Lapoint R."/>
            <person name="Lazzaro B.P."/>
            <person name="Lee S.J."/>
            <person name="Levesque L."/>
            <person name="Li R."/>
            <person name="Lin C.F."/>
            <person name="Lin M.F."/>
            <person name="Lindblad-Toh K."/>
            <person name="Llopart A."/>
            <person name="Long M."/>
            <person name="Low L."/>
            <person name="Lozovsky E."/>
            <person name="Lu J."/>
            <person name="Luo M."/>
            <person name="Machado C.A."/>
            <person name="Makalowski W."/>
            <person name="Marzo M."/>
            <person name="Matsuda M."/>
            <person name="Matzkin L."/>
            <person name="McAllister B."/>
            <person name="McBride C.S."/>
            <person name="McKernan B."/>
            <person name="McKernan K."/>
            <person name="Mendez-Lago M."/>
            <person name="Minx P."/>
            <person name="Mollenhauer M.U."/>
            <person name="Montooth K."/>
            <person name="Mount S.M."/>
            <person name="Mu X."/>
            <person name="Myers E."/>
            <person name="Negre B."/>
            <person name="Newfeld S."/>
            <person name="Nielsen R."/>
            <person name="Noor M.A."/>
            <person name="O'Grady P."/>
            <person name="Pachter L."/>
            <person name="Papaceit M."/>
            <person name="Parisi M.J."/>
            <person name="Parisi M."/>
            <person name="Parts L."/>
            <person name="Pedersen J.S."/>
            <person name="Pesole G."/>
            <person name="Phillippy A.M."/>
            <person name="Ponting C.P."/>
            <person name="Pop M."/>
            <person name="Porcelli D."/>
            <person name="Powell J.R."/>
            <person name="Prohaska S."/>
            <person name="Pruitt K."/>
            <person name="Puig M."/>
            <person name="Quesneville H."/>
            <person name="Ram K.R."/>
            <person name="Rand D."/>
            <person name="Rasmussen M.D."/>
            <person name="Reed L.K."/>
            <person name="Reenan R."/>
            <person name="Reily A."/>
            <person name="Remington K.A."/>
            <person name="Rieger T.T."/>
            <person name="Ritchie M.G."/>
            <person name="Robin C."/>
            <person name="Rogers Y.H."/>
            <person name="Rohde C."/>
            <person name="Rozas J."/>
            <person name="Rubenfield M.J."/>
            <person name="Ruiz A."/>
            <person name="Russo S."/>
            <person name="Salzberg S.L."/>
            <person name="Sanchez-Gracia A."/>
            <person name="Saranga D.J."/>
            <person name="Sato H."/>
            <person name="Schaeffer S.W."/>
            <person name="Schatz M.C."/>
            <person name="Schlenke T."/>
            <person name="Schwartz R."/>
            <person name="Segarra C."/>
            <person name="Singh R.S."/>
            <person name="Sirot L."/>
            <person name="Sirota M."/>
            <person name="Sisneros N.B."/>
            <person name="Smith C.D."/>
            <person name="Smith T.F."/>
            <person name="Spieth J."/>
            <person name="Stage D.E."/>
            <person name="Stark A."/>
            <person name="Stephan W."/>
            <person name="Strausberg R.L."/>
            <person name="Strempel S."/>
            <person name="Sturgill D."/>
            <person name="Sutton G."/>
            <person name="Sutton G.G."/>
            <person name="Tao W."/>
            <person name="Teichmann S."/>
            <person name="Tobari Y.N."/>
            <person name="Tomimura Y."/>
            <person name="Tsolas J.M."/>
            <person name="Valente V.L."/>
            <person name="Venter E."/>
            <person name="Venter J.C."/>
            <person name="Vicario S."/>
            <person name="Vieira F.G."/>
            <person name="Vilella A.J."/>
            <person name="Villasante A."/>
            <person name="Walenz B."/>
            <person name="Wang J."/>
            <person name="Wasserman M."/>
            <person name="Watts T."/>
            <person name="Wilson D."/>
            <person name="Wilson R.K."/>
            <person name="Wing R.A."/>
            <person name="Wolfner M.F."/>
            <person name="Wong A."/>
            <person name="Wong G.K."/>
            <person name="Wu C.I."/>
            <person name="Wu G."/>
            <person name="Yamamoto D."/>
            <person name="Yang H.P."/>
            <person name="Yang S.P."/>
            <person name="Yorke J.A."/>
            <person name="Yoshida K."/>
            <person name="Zdobnov E."/>
            <person name="Zhang P."/>
            <person name="Zhang Y."/>
            <person name="Zimin A.V."/>
            <person name="Baldwin J."/>
            <person name="Abdouelleil A."/>
            <person name="Abdulkadir J."/>
            <person name="Abebe A."/>
            <person name="Abera B."/>
            <person name="Abreu J."/>
            <person name="Acer S.C."/>
            <person name="Aftuck L."/>
            <person name="Alexander A."/>
            <person name="An P."/>
            <person name="Anderson E."/>
            <person name="Anderson S."/>
            <person name="Arachi H."/>
            <person name="Azer M."/>
            <person name="Bachantsang P."/>
            <person name="Barry A."/>
            <person name="Bayul T."/>
            <person name="Berlin A."/>
            <person name="Bessette D."/>
            <person name="Bloom T."/>
            <person name="Blye J."/>
            <person name="Boguslavskiy L."/>
            <person name="Bonnet C."/>
            <person name="Boukhgalter B."/>
            <person name="Bourzgui I."/>
            <person name="Brown A."/>
            <person name="Cahill P."/>
            <person name="Channer S."/>
            <person name="Cheshatsang Y."/>
            <person name="Chuda L."/>
            <person name="Citroen M."/>
            <person name="Collymore A."/>
            <person name="Cooke P."/>
            <person name="Costello M."/>
            <person name="D'Aco K."/>
            <person name="Daza R."/>
            <person name="De Haan G."/>
            <person name="DeGray S."/>
            <person name="DeMaso C."/>
            <person name="Dhargay N."/>
            <person name="Dooley K."/>
            <person name="Dooley E."/>
            <person name="Doricent M."/>
            <person name="Dorje P."/>
            <person name="Dorjee K."/>
            <person name="Dupes A."/>
            <person name="Elong R."/>
            <person name="Falk J."/>
            <person name="Farina A."/>
            <person name="Faro S."/>
            <person name="Ferguson D."/>
            <person name="Fisher S."/>
            <person name="Foley C.D."/>
            <person name="Franke A."/>
            <person name="Friedrich D."/>
            <person name="Gadbois L."/>
            <person name="Gearin G."/>
            <person name="Gearin C.R."/>
            <person name="Giannoukos G."/>
            <person name="Goode T."/>
            <person name="Graham J."/>
            <person name="Grandbois E."/>
            <person name="Grewal S."/>
            <person name="Gyaltsen K."/>
            <person name="Hafez N."/>
            <person name="Hagos B."/>
            <person name="Hall J."/>
            <person name="Henson C."/>
            <person name="Hollinger A."/>
            <person name="Honan T."/>
            <person name="Huard M.D."/>
            <person name="Hughes L."/>
            <person name="Hurhula B."/>
            <person name="Husby M.E."/>
            <person name="Kamat A."/>
            <person name="Kanga B."/>
            <person name="Kashin S."/>
            <person name="Khazanovich D."/>
            <person name="Kisner P."/>
            <person name="Lance K."/>
            <person name="Lara M."/>
            <person name="Lee W."/>
            <person name="Lennon N."/>
            <person name="Letendre F."/>
            <person name="LeVine R."/>
            <person name="Lipovsky A."/>
            <person name="Liu X."/>
            <person name="Liu J."/>
            <person name="Liu S."/>
            <person name="Lokyitsang T."/>
            <person name="Lokyitsang Y."/>
            <person name="Lubonja R."/>
            <person name="Lui A."/>
            <person name="MacDonald P."/>
            <person name="Magnisalis V."/>
            <person name="Maru K."/>
            <person name="Matthews C."/>
            <person name="McCusker W."/>
            <person name="McDonough S."/>
            <person name="Mehta T."/>
            <person name="Meldrim J."/>
            <person name="Meneus L."/>
            <person name="Mihai O."/>
            <person name="Mihalev A."/>
            <person name="Mihova T."/>
            <person name="Mittelman R."/>
            <person name="Mlenga V."/>
            <person name="Montmayeur A."/>
            <person name="Mulrain L."/>
            <person name="Navidi A."/>
            <person name="Naylor J."/>
            <person name="Negash T."/>
            <person name="Nguyen T."/>
            <person name="Nguyen N."/>
            <person name="Nicol R."/>
            <person name="Norbu C."/>
            <person name="Norbu N."/>
            <person name="Novod N."/>
            <person name="O'Neill B."/>
            <person name="Osman S."/>
            <person name="Markiewicz E."/>
            <person name="Oyono O.L."/>
            <person name="Patti C."/>
            <person name="Phunkhang P."/>
            <person name="Pierre F."/>
            <person name="Priest M."/>
            <person name="Raghuraman S."/>
            <person name="Rege F."/>
            <person name="Reyes R."/>
            <person name="Rise C."/>
            <person name="Rogov P."/>
            <person name="Ross K."/>
            <person name="Ryan E."/>
            <person name="Settipalli S."/>
            <person name="Shea T."/>
            <person name="Sherpa N."/>
            <person name="Shi L."/>
            <person name="Shih D."/>
            <person name="Sparrow T."/>
            <person name="Spaulding J."/>
            <person name="Stalker J."/>
            <person name="Stange-Thomann N."/>
            <person name="Stavropoulos S."/>
            <person name="Stone C."/>
            <person name="Strader C."/>
            <person name="Tesfaye S."/>
            <person name="Thomson T."/>
            <person name="Thoulutsang Y."/>
            <person name="Thoulutsang D."/>
            <person name="Topham K."/>
            <person name="Topping I."/>
            <person name="Tsamla T."/>
            <person name="Vassiliev H."/>
            <person name="Vo A."/>
            <person name="Wangchuk T."/>
            <person name="Wangdi T."/>
            <person name="Weiand M."/>
            <person name="Wilkinson J."/>
            <person name="Wilson A."/>
            <person name="Yadav S."/>
            <person name="Young G."/>
            <person name="Yu Q."/>
            <person name="Zembek L."/>
            <person name="Zhong D."/>
            <person name="Zimmer A."/>
            <person name="Zwirko Z."/>
            <person name="Jaffe D.B."/>
            <person name="Alvarez P."/>
            <person name="Brockman W."/>
            <person name="Butler J."/>
            <person name="Chin C."/>
            <person name="Gnerre S."/>
            <person name="Grabherr M."/>
            <person name="Kleber M."/>
            <person name="Mauceli E."/>
            <person name="MacCallum I."/>
        </authorList>
    </citation>
    <scope>NUCLEOTIDE SEQUENCE [LARGE SCALE GENOMIC DNA]</scope>
    <source>
        <strain evidence="4">Tai18E2 / Tucson 14021-0261.01</strain>
    </source>
</reference>
<feature type="signal peptide" evidence="2">
    <location>
        <begin position="1"/>
        <end position="21"/>
    </location>
</feature>
<sequence>MTSRWLLLSLLLYLGGQEVSSGVMDNFGDGLKMAGQMFGINTAADVANLVAKAFSGKSMTNVPNLISYVQGGFQGAQPNNGEEQQEEDQSEQQSETENAQEEPPVEHHSTRKTPPITFDSGQIFANMMRMVGFDTRKIGALALNALIMVAQAIGSTLLQVTRGGGTSSIDATESLYESSDQRPRSLSIGSPIDWFMQRTDRYSKRLIKDIMDRNLPEYILEMIEAKEKPEEGQTVGCLKLLMCKGQPIIWGMQDSLKKRLAGEPEEPEDNDSFFNKKVLFKHLPSLEDFRNHSASCEVKYHEECPKNATTGSYL</sequence>
<feature type="chain" id="PRO_5002821776" evidence="2">
    <location>
        <begin position="22"/>
        <end position="314"/>
    </location>
</feature>
<protein>
    <submittedName>
        <fullName evidence="3">Uncharacterized protein</fullName>
    </submittedName>
</protein>
<dbReference type="PhylomeDB" id="B4PEZ5"/>
<evidence type="ECO:0000313" key="4">
    <source>
        <dbReference type="Proteomes" id="UP000002282"/>
    </source>
</evidence>
<dbReference type="OMA" id="GQMFGIN"/>
<keyword evidence="4" id="KW-1185">Reference proteome</keyword>
<dbReference type="eggNOG" id="ENOG502S9HT">
    <property type="taxonomic scope" value="Eukaryota"/>
</dbReference>
<dbReference type="AlphaFoldDB" id="B4PEZ5"/>
<dbReference type="EMBL" id="CM000159">
    <property type="protein sequence ID" value="EDW93050.1"/>
    <property type="molecule type" value="Genomic_DNA"/>
</dbReference>
<dbReference type="HOGENOM" id="CLU_089073_0_0_1"/>
<feature type="region of interest" description="Disordered" evidence="1">
    <location>
        <begin position="73"/>
        <end position="117"/>
    </location>
</feature>
<keyword evidence="2" id="KW-0732">Signal</keyword>
<name>B4PEZ5_DROYA</name>
<evidence type="ECO:0000256" key="2">
    <source>
        <dbReference type="SAM" id="SignalP"/>
    </source>
</evidence>
<reference evidence="3 4" key="2">
    <citation type="journal article" date="2007" name="PLoS Biol.">
        <title>Principles of genome evolution in the Drosophila melanogaster species group.</title>
        <authorList>
            <person name="Ranz J.M."/>
            <person name="Maurin D."/>
            <person name="Chan Y.S."/>
            <person name="von Grotthuss M."/>
            <person name="Hillier L.W."/>
            <person name="Roote J."/>
            <person name="Ashburner M."/>
            <person name="Bergman C.M."/>
        </authorList>
    </citation>
    <scope>NUCLEOTIDE SEQUENCE [LARGE SCALE GENOMIC DNA]</scope>
    <source>
        <strain evidence="4">Tai18E2 / Tucson 14021-0261.01</strain>
    </source>
</reference>